<feature type="region of interest" description="Disordered" evidence="7">
    <location>
        <begin position="1"/>
        <end position="25"/>
    </location>
</feature>
<feature type="compositionally biased region" description="Pro residues" evidence="7">
    <location>
        <begin position="351"/>
        <end position="366"/>
    </location>
</feature>
<protein>
    <submittedName>
        <fullName evidence="10">Transcription factor cbf11</fullName>
    </submittedName>
</protein>
<evidence type="ECO:0000256" key="4">
    <source>
        <dbReference type="ARBA" id="ARBA00023125"/>
    </source>
</evidence>
<evidence type="ECO:0000256" key="7">
    <source>
        <dbReference type="SAM" id="MobiDB-lite"/>
    </source>
</evidence>
<dbReference type="SUPFAM" id="SSF110217">
    <property type="entry name" value="DNA-binding protein LAG-1 (CSL)"/>
    <property type="match status" value="1"/>
</dbReference>
<evidence type="ECO:0000259" key="9">
    <source>
        <dbReference type="SMART" id="SM01268"/>
    </source>
</evidence>
<feature type="region of interest" description="Disordered" evidence="7">
    <location>
        <begin position="187"/>
        <end position="425"/>
    </location>
</feature>
<reference evidence="10" key="1">
    <citation type="submission" date="2020-05" db="EMBL/GenBank/DDBJ databases">
        <title>Mycena genomes resolve the evolution of fungal bioluminescence.</title>
        <authorList>
            <person name="Tsai I.J."/>
        </authorList>
    </citation>
    <scope>NUCLEOTIDE SEQUENCE</scope>
    <source>
        <strain evidence="10">160909Yilan</strain>
    </source>
</reference>
<dbReference type="Gene3D" id="2.60.40.1450">
    <property type="entry name" value="LAG1, DNA binding domain"/>
    <property type="match status" value="1"/>
</dbReference>
<comment type="caution">
    <text evidence="10">The sequence shown here is derived from an EMBL/GenBank/DDBJ whole genome shotgun (WGS) entry which is preliminary data.</text>
</comment>
<dbReference type="GO" id="GO:0001228">
    <property type="term" value="F:DNA-binding transcription activator activity, RNA polymerase II-specific"/>
    <property type="evidence" value="ECO:0007669"/>
    <property type="project" value="InterPro"/>
</dbReference>
<name>A0A8H6XEE2_9AGAR</name>
<dbReference type="InterPro" id="IPR040159">
    <property type="entry name" value="CLS_fam"/>
</dbReference>
<dbReference type="SUPFAM" id="SSF49417">
    <property type="entry name" value="p53-like transcription factors"/>
    <property type="match status" value="1"/>
</dbReference>
<accession>A0A8H6XEE2</accession>
<dbReference type="Gene3D" id="2.80.10.50">
    <property type="match status" value="1"/>
</dbReference>
<dbReference type="InterPro" id="IPR015351">
    <property type="entry name" value="RBP-J/Cbf11/Cbf12_DNA-bd"/>
</dbReference>
<keyword evidence="11" id="KW-1185">Reference proteome</keyword>
<dbReference type="Pfam" id="PF09270">
    <property type="entry name" value="BTD"/>
    <property type="match status" value="1"/>
</dbReference>
<evidence type="ECO:0000256" key="2">
    <source>
        <dbReference type="ARBA" id="ARBA00009704"/>
    </source>
</evidence>
<evidence type="ECO:0000256" key="3">
    <source>
        <dbReference type="ARBA" id="ARBA00023015"/>
    </source>
</evidence>
<feature type="compositionally biased region" description="Basic and acidic residues" evidence="7">
    <location>
        <begin position="145"/>
        <end position="160"/>
    </location>
</feature>
<feature type="compositionally biased region" description="Polar residues" evidence="7">
    <location>
        <begin position="336"/>
        <end position="345"/>
    </location>
</feature>
<feature type="domain" description="RBP-J/Cbf11/Cbf12 DNA binding" evidence="8">
    <location>
        <begin position="440"/>
        <end position="572"/>
    </location>
</feature>
<keyword evidence="6" id="KW-0539">Nucleus</keyword>
<feature type="region of interest" description="Disordered" evidence="7">
    <location>
        <begin position="849"/>
        <end position="869"/>
    </location>
</feature>
<evidence type="ECO:0000256" key="5">
    <source>
        <dbReference type="ARBA" id="ARBA00023163"/>
    </source>
</evidence>
<feature type="compositionally biased region" description="Low complexity" evidence="7">
    <location>
        <begin position="134"/>
        <end position="144"/>
    </location>
</feature>
<dbReference type="InterPro" id="IPR015350">
    <property type="entry name" value="Beta-trefoil_DNA-bd_dom"/>
</dbReference>
<dbReference type="EMBL" id="JACAZH010000031">
    <property type="protein sequence ID" value="KAF7339557.1"/>
    <property type="molecule type" value="Genomic_DNA"/>
</dbReference>
<evidence type="ECO:0000256" key="6">
    <source>
        <dbReference type="ARBA" id="ARBA00023242"/>
    </source>
</evidence>
<dbReference type="Proteomes" id="UP000623467">
    <property type="component" value="Unassembled WGS sequence"/>
</dbReference>
<dbReference type="InterPro" id="IPR036358">
    <property type="entry name" value="BTD_sf"/>
</dbReference>
<sequence>MEMSTLAHSRLGETIGRPTSVPLRDRDDDWDLYLHERKLLQPPSGVTPPITPTGLGSSSRIAISPAVTDALNQRKQRENALSGGEATTTDSSDDVPLSKISPSHRKRSSSGGNMDMIASTPVHILPPRKPIVAPTPQRPATTRTRTFEELNDRHREKMRDLQAPLTTAAQEDADLEIAKRRWEKAKALEKEAVTRRQAEKAAQLERRKRSEDDAERSGHRRSSPNEPAKRHSRSLSADKLGGSSSKRLSTMKVEDWQKYQQEVENTGSGSRRDSRGLRSDNTGVPFPGGRKSRGANWTLQQFQCPPQQSSPPVSPSPKLSESPRSPVPFISLHVSLIQSNTSQVQPEKPSPRPTPQNQPDIPPPAPSGSLQSILASPAPQPQAWPGSAPHENGNGAPVSQPASSKRKLDSADAGDPHSKIRRIVRDHVSQDPSRVMPMTTVICLHAAVAQKSYGSEKRFLCPPPVVHIEGPVWQMRRQELSMTVVSEIGERSFEQKAPLDNNMTSSFKFLHVTGTAKAKSFQLSLEIAEPAPGPSTEGVDSPPGRVWATFDSAPVTIISKPSKKTAKTRNISSCILAGGPVSLFNRINSQTVRTKYMTIDHAQLCASNVAWSAFNVNVVPRATDPPSIGGPQPVTYGCSIVLSDTHSGISTSPLIIRKVDKGRVSPDDGGPVSQMQKIALQRVNPDGSRHYLSAAGPIPGAQGVVAPPAPGSSSQAGSHPLLFQSPRVRDEMKDGVRVITDDVDDYLCWTIVGISKFQYTFFDAFGQNNTIPDMPITPFPTLFTAPVYRQANNTIELTVANFFFADPATGAHTPLDVYLGNLGPLRHRVYQATPPGPLTTISPFINRTGGNIMDTTEASPTSPSPATPRFASGPLHAIVIVEMPSVAEVIKALEEDALPAGADGAASSSRTSPPSDNAQSNGALAPSIAGRSLPLLFIRPVDGVGYHSGRTIACENVFQSLEMGANPPHPGGNVDTGWLAAAQAAASADGGLHGWTLRVM</sequence>
<dbReference type="Pfam" id="PF09271">
    <property type="entry name" value="LAG1-DNAbind"/>
    <property type="match status" value="2"/>
</dbReference>
<dbReference type="GO" id="GO:0005634">
    <property type="term" value="C:nucleus"/>
    <property type="evidence" value="ECO:0007669"/>
    <property type="project" value="UniProtKB-SubCell"/>
</dbReference>
<dbReference type="SMART" id="SM01268">
    <property type="entry name" value="BTD"/>
    <property type="match status" value="1"/>
</dbReference>
<evidence type="ECO:0000313" key="11">
    <source>
        <dbReference type="Proteomes" id="UP000623467"/>
    </source>
</evidence>
<feature type="compositionally biased region" description="Basic and acidic residues" evidence="7">
    <location>
        <begin position="406"/>
        <end position="425"/>
    </location>
</feature>
<keyword evidence="4" id="KW-0238">DNA-binding</keyword>
<feature type="compositionally biased region" description="Polar residues" evidence="7">
    <location>
        <begin position="906"/>
        <end position="922"/>
    </location>
</feature>
<keyword evidence="3" id="KW-0805">Transcription regulation</keyword>
<dbReference type="GO" id="GO:0000978">
    <property type="term" value="F:RNA polymerase II cis-regulatory region sequence-specific DNA binding"/>
    <property type="evidence" value="ECO:0007669"/>
    <property type="project" value="InterPro"/>
</dbReference>
<dbReference type="AlphaFoldDB" id="A0A8H6XEE2"/>
<keyword evidence="5" id="KW-0804">Transcription</keyword>
<evidence type="ECO:0000313" key="10">
    <source>
        <dbReference type="EMBL" id="KAF7339557.1"/>
    </source>
</evidence>
<proteinExistence type="inferred from homology"/>
<feature type="region of interest" description="Disordered" evidence="7">
    <location>
        <begin position="901"/>
        <end position="924"/>
    </location>
</feature>
<feature type="region of interest" description="Disordered" evidence="7">
    <location>
        <begin position="41"/>
        <end position="173"/>
    </location>
</feature>
<evidence type="ECO:0000256" key="1">
    <source>
        <dbReference type="ARBA" id="ARBA00004123"/>
    </source>
</evidence>
<gene>
    <name evidence="10" type="ORF">MSAN_02170200</name>
</gene>
<dbReference type="PANTHER" id="PTHR10665">
    <property type="entry name" value="RECOMBINING BINDING PROTEIN SUPPRESSOR OF HAIRLESS"/>
    <property type="match status" value="1"/>
</dbReference>
<evidence type="ECO:0000259" key="8">
    <source>
        <dbReference type="SMART" id="SM01267"/>
    </source>
</evidence>
<dbReference type="InterPro" id="IPR037095">
    <property type="entry name" value="RBP-J/Cbf11_DNA-bd_sf"/>
</dbReference>
<organism evidence="10 11">
    <name type="scientific">Mycena sanguinolenta</name>
    <dbReference type="NCBI Taxonomy" id="230812"/>
    <lineage>
        <taxon>Eukaryota</taxon>
        <taxon>Fungi</taxon>
        <taxon>Dikarya</taxon>
        <taxon>Basidiomycota</taxon>
        <taxon>Agaricomycotina</taxon>
        <taxon>Agaricomycetes</taxon>
        <taxon>Agaricomycetidae</taxon>
        <taxon>Agaricales</taxon>
        <taxon>Marasmiineae</taxon>
        <taxon>Mycenaceae</taxon>
        <taxon>Mycena</taxon>
    </lineage>
</organism>
<feature type="compositionally biased region" description="Basic and acidic residues" evidence="7">
    <location>
        <begin position="187"/>
        <end position="217"/>
    </location>
</feature>
<feature type="domain" description="Beta-trefoil DNA-binding" evidence="9">
    <location>
        <begin position="573"/>
        <end position="749"/>
    </location>
</feature>
<comment type="similarity">
    <text evidence="2">Belongs to the Su(H) family.</text>
</comment>
<dbReference type="OrthoDB" id="5600360at2759"/>
<dbReference type="SMART" id="SM01267">
    <property type="entry name" value="LAG1_DNAbind"/>
    <property type="match status" value="1"/>
</dbReference>
<comment type="subcellular location">
    <subcellularLocation>
        <location evidence="1">Nucleus</location>
    </subcellularLocation>
</comment>
<dbReference type="InterPro" id="IPR008967">
    <property type="entry name" value="p53-like_TF_DNA-bd_sf"/>
</dbReference>